<name>A0A804RHG6_MAIZE</name>
<organism evidence="2 3">
    <name type="scientific">Zea mays</name>
    <name type="common">Maize</name>
    <dbReference type="NCBI Taxonomy" id="4577"/>
    <lineage>
        <taxon>Eukaryota</taxon>
        <taxon>Viridiplantae</taxon>
        <taxon>Streptophyta</taxon>
        <taxon>Embryophyta</taxon>
        <taxon>Tracheophyta</taxon>
        <taxon>Spermatophyta</taxon>
        <taxon>Magnoliopsida</taxon>
        <taxon>Liliopsida</taxon>
        <taxon>Poales</taxon>
        <taxon>Poaceae</taxon>
        <taxon>PACMAD clade</taxon>
        <taxon>Panicoideae</taxon>
        <taxon>Andropogonodae</taxon>
        <taxon>Andropogoneae</taxon>
        <taxon>Tripsacinae</taxon>
        <taxon>Zea</taxon>
    </lineage>
</organism>
<dbReference type="PANTHER" id="PTHR46274:SF6">
    <property type="entry name" value="TYR_PHOSPHATASE_2 DOMAIN-CONTAINING PROTEIN"/>
    <property type="match status" value="1"/>
</dbReference>
<reference evidence="2" key="3">
    <citation type="submission" date="2021-05" db="UniProtKB">
        <authorList>
            <consortium name="EnsemblPlants"/>
        </authorList>
    </citation>
    <scope>IDENTIFICATION</scope>
    <source>
        <strain evidence="2">cv. B73</strain>
    </source>
</reference>
<dbReference type="InParanoid" id="A0A804RHG6"/>
<evidence type="ECO:0007829" key="4">
    <source>
        <dbReference type="PeptideAtlas" id="A0A804RHG6"/>
    </source>
</evidence>
<keyword evidence="4" id="KW-1267">Proteomics identification</keyword>
<dbReference type="SUPFAM" id="SSF52799">
    <property type="entry name" value="(Phosphotyrosine protein) phosphatases II"/>
    <property type="match status" value="1"/>
</dbReference>
<proteinExistence type="evidence at protein level"/>
<feature type="region of interest" description="Disordered" evidence="1">
    <location>
        <begin position="97"/>
        <end position="128"/>
    </location>
</feature>
<dbReference type="AlphaFoldDB" id="A0A804RHG6"/>
<feature type="compositionally biased region" description="Basic and acidic residues" evidence="1">
    <location>
        <begin position="98"/>
        <end position="107"/>
    </location>
</feature>
<accession>A0A804RHG6</accession>
<evidence type="ECO:0008006" key="5">
    <source>
        <dbReference type="Google" id="ProtNLM"/>
    </source>
</evidence>
<reference evidence="2" key="2">
    <citation type="submission" date="2019-07" db="EMBL/GenBank/DDBJ databases">
        <authorList>
            <person name="Seetharam A."/>
            <person name="Woodhouse M."/>
            <person name="Cannon E."/>
        </authorList>
    </citation>
    <scope>NUCLEOTIDE SEQUENCE [LARGE SCALE GENOMIC DNA]</scope>
    <source>
        <strain evidence="2">cv. B73</strain>
    </source>
</reference>
<dbReference type="InterPro" id="IPR029021">
    <property type="entry name" value="Prot-tyrosine_phosphatase-like"/>
</dbReference>
<evidence type="ECO:0000313" key="2">
    <source>
        <dbReference type="EnsemblPlants" id="Zm00001eb420980_P001"/>
    </source>
</evidence>
<reference evidence="3" key="1">
    <citation type="journal article" date="2009" name="Science">
        <title>The B73 maize genome: complexity, diversity, and dynamics.</title>
        <authorList>
            <person name="Schnable P.S."/>
            <person name="Ware D."/>
            <person name="Fulton R.S."/>
            <person name="Stein J.C."/>
            <person name="Wei F."/>
            <person name="Pasternak S."/>
            <person name="Liang C."/>
            <person name="Zhang J."/>
            <person name="Fulton L."/>
            <person name="Graves T.A."/>
            <person name="Minx P."/>
            <person name="Reily A.D."/>
            <person name="Courtney L."/>
            <person name="Kruchowski S.S."/>
            <person name="Tomlinson C."/>
            <person name="Strong C."/>
            <person name="Delehaunty K."/>
            <person name="Fronick C."/>
            <person name="Courtney B."/>
            <person name="Rock S.M."/>
            <person name="Belter E."/>
            <person name="Du F."/>
            <person name="Kim K."/>
            <person name="Abbott R.M."/>
            <person name="Cotton M."/>
            <person name="Levy A."/>
            <person name="Marchetto P."/>
            <person name="Ochoa K."/>
            <person name="Jackson S.M."/>
            <person name="Gillam B."/>
            <person name="Chen W."/>
            <person name="Yan L."/>
            <person name="Higginbotham J."/>
            <person name="Cardenas M."/>
            <person name="Waligorski J."/>
            <person name="Applebaum E."/>
            <person name="Phelps L."/>
            <person name="Falcone J."/>
            <person name="Kanchi K."/>
            <person name="Thane T."/>
            <person name="Scimone A."/>
            <person name="Thane N."/>
            <person name="Henke J."/>
            <person name="Wang T."/>
            <person name="Ruppert J."/>
            <person name="Shah N."/>
            <person name="Rotter K."/>
            <person name="Hodges J."/>
            <person name="Ingenthron E."/>
            <person name="Cordes M."/>
            <person name="Kohlberg S."/>
            <person name="Sgro J."/>
            <person name="Delgado B."/>
            <person name="Mead K."/>
            <person name="Chinwalla A."/>
            <person name="Leonard S."/>
            <person name="Crouse K."/>
            <person name="Collura K."/>
            <person name="Kudrna D."/>
            <person name="Currie J."/>
            <person name="He R."/>
            <person name="Angelova A."/>
            <person name="Rajasekar S."/>
            <person name="Mueller T."/>
            <person name="Lomeli R."/>
            <person name="Scara G."/>
            <person name="Ko A."/>
            <person name="Delaney K."/>
            <person name="Wissotski M."/>
            <person name="Lopez G."/>
            <person name="Campos D."/>
            <person name="Braidotti M."/>
            <person name="Ashley E."/>
            <person name="Golser W."/>
            <person name="Kim H."/>
            <person name="Lee S."/>
            <person name="Lin J."/>
            <person name="Dujmic Z."/>
            <person name="Kim W."/>
            <person name="Talag J."/>
            <person name="Zuccolo A."/>
            <person name="Fan C."/>
            <person name="Sebastian A."/>
            <person name="Kramer M."/>
            <person name="Spiegel L."/>
            <person name="Nascimento L."/>
            <person name="Zutavern T."/>
            <person name="Miller B."/>
            <person name="Ambroise C."/>
            <person name="Muller S."/>
            <person name="Spooner W."/>
            <person name="Narechania A."/>
            <person name="Ren L."/>
            <person name="Wei S."/>
            <person name="Kumari S."/>
            <person name="Faga B."/>
            <person name="Levy M.J."/>
            <person name="McMahan L."/>
            <person name="Van Buren P."/>
            <person name="Vaughn M.W."/>
            <person name="Ying K."/>
            <person name="Yeh C.-T."/>
            <person name="Emrich S.J."/>
            <person name="Jia Y."/>
            <person name="Kalyanaraman A."/>
            <person name="Hsia A.-P."/>
            <person name="Barbazuk W.B."/>
            <person name="Baucom R.S."/>
            <person name="Brutnell T.P."/>
            <person name="Carpita N.C."/>
            <person name="Chaparro C."/>
            <person name="Chia J.-M."/>
            <person name="Deragon J.-M."/>
            <person name="Estill J.C."/>
            <person name="Fu Y."/>
            <person name="Jeddeloh J.A."/>
            <person name="Han Y."/>
            <person name="Lee H."/>
            <person name="Li P."/>
            <person name="Lisch D.R."/>
            <person name="Liu S."/>
            <person name="Liu Z."/>
            <person name="Nagel D.H."/>
            <person name="McCann M.C."/>
            <person name="SanMiguel P."/>
            <person name="Myers A.M."/>
            <person name="Nettleton D."/>
            <person name="Nguyen J."/>
            <person name="Penning B.W."/>
            <person name="Ponnala L."/>
            <person name="Schneider K.L."/>
            <person name="Schwartz D.C."/>
            <person name="Sharma A."/>
            <person name="Soderlund C."/>
            <person name="Springer N.M."/>
            <person name="Sun Q."/>
            <person name="Wang H."/>
            <person name="Waterman M."/>
            <person name="Westerman R."/>
            <person name="Wolfgruber T.K."/>
            <person name="Yang L."/>
            <person name="Yu Y."/>
            <person name="Zhang L."/>
            <person name="Zhou S."/>
            <person name="Zhu Q."/>
            <person name="Bennetzen J.L."/>
            <person name="Dawe R.K."/>
            <person name="Jiang J."/>
            <person name="Jiang N."/>
            <person name="Presting G.G."/>
            <person name="Wessler S.R."/>
            <person name="Aluru S."/>
            <person name="Martienssen R.A."/>
            <person name="Clifton S.W."/>
            <person name="McCombie W.R."/>
            <person name="Wing R.A."/>
            <person name="Wilson R.K."/>
        </authorList>
    </citation>
    <scope>NUCLEOTIDE SEQUENCE [LARGE SCALE GENOMIC DNA]</scope>
    <source>
        <strain evidence="3">cv. B73</strain>
    </source>
</reference>
<keyword evidence="3" id="KW-1185">Reference proteome</keyword>
<evidence type="ECO:0000256" key="1">
    <source>
        <dbReference type="SAM" id="MobiDB-lite"/>
    </source>
</evidence>
<dbReference type="Gramene" id="Zm00001eb420980_T001">
    <property type="protein sequence ID" value="Zm00001eb420980_P001"/>
    <property type="gene ID" value="Zm00001eb420980"/>
</dbReference>
<sequence length="273" mass="30029">MNCICSCNSVRMLLFNFLIILVLQIKYKNMTPEAALDHVRSIRPRVLLTPLQWHAISSFGALTSGQLPIQSTNLACFLEAIEAGCTNTGNDTVVQQDNIDKENDSATKLDVSSSMEKPSGHGPEESILESDVIKQGMSSDDMTKEKDLNTGEATESKKCIGDVPIECDKHGDSEPLSMEGKIISGNVNVKNQILREHLKEAFKNFGTVRDYIAWNNVTILSHLLLLAQAVPHVTVHYLSNWSMGKATRQHLAIGYLLGPCFVAEGPAKRNSFS</sequence>
<dbReference type="Proteomes" id="UP000007305">
    <property type="component" value="Chromosome 10"/>
</dbReference>
<dbReference type="PANTHER" id="PTHR46274">
    <property type="entry name" value="PHOSPHATIDYLINOSITOL PHOSPHATASE"/>
    <property type="match status" value="1"/>
</dbReference>
<evidence type="ECO:0000313" key="3">
    <source>
        <dbReference type="Proteomes" id="UP000007305"/>
    </source>
</evidence>
<protein>
    <recommendedName>
        <fullName evidence="5">Dual specificity protein phosphatase DSP8</fullName>
    </recommendedName>
</protein>
<dbReference type="EnsemblPlants" id="Zm00001eb420980_T001">
    <property type="protein sequence ID" value="Zm00001eb420980_P001"/>
    <property type="gene ID" value="Zm00001eb420980"/>
</dbReference>